<evidence type="ECO:0000313" key="9">
    <source>
        <dbReference type="Proteomes" id="UP000269199"/>
    </source>
</evidence>
<evidence type="ECO:0000256" key="5">
    <source>
        <dbReference type="ARBA" id="ARBA00023235"/>
    </source>
</evidence>
<dbReference type="InterPro" id="IPR050245">
    <property type="entry name" value="PrsA_foldase"/>
</dbReference>
<dbReference type="EC" id="5.2.1.8" evidence="3"/>
<evidence type="ECO:0000256" key="3">
    <source>
        <dbReference type="ARBA" id="ARBA00013194"/>
    </source>
</evidence>
<evidence type="ECO:0000259" key="7">
    <source>
        <dbReference type="PROSITE" id="PS50198"/>
    </source>
</evidence>
<evidence type="ECO:0000313" key="8">
    <source>
        <dbReference type="EMBL" id="AYR25833.1"/>
    </source>
</evidence>
<dbReference type="PANTHER" id="PTHR47245:SF2">
    <property type="entry name" value="PEPTIDYL-PROLYL CIS-TRANS ISOMERASE HP_0175-RELATED"/>
    <property type="match status" value="1"/>
</dbReference>
<dbReference type="InterPro" id="IPR023058">
    <property type="entry name" value="PPIase_PpiC_CS"/>
</dbReference>
<dbReference type="InterPro" id="IPR027304">
    <property type="entry name" value="Trigger_fact/SurA_dom_sf"/>
</dbReference>
<name>A0AAD0UAJ1_9BURK</name>
<dbReference type="PROSITE" id="PS50198">
    <property type="entry name" value="PPIC_PPIASE_2"/>
    <property type="match status" value="1"/>
</dbReference>
<organism evidence="8 9">
    <name type="scientific">Herbaspirillum rubrisubalbicans</name>
    <dbReference type="NCBI Taxonomy" id="80842"/>
    <lineage>
        <taxon>Bacteria</taxon>
        <taxon>Pseudomonadati</taxon>
        <taxon>Pseudomonadota</taxon>
        <taxon>Betaproteobacteria</taxon>
        <taxon>Burkholderiales</taxon>
        <taxon>Oxalobacteraceae</taxon>
        <taxon>Herbaspirillum</taxon>
    </lineage>
</organism>
<comment type="similarity">
    <text evidence="2">Belongs to the PpiC/parvulin rotamase family.</text>
</comment>
<proteinExistence type="inferred from homology"/>
<dbReference type="AlphaFoldDB" id="A0AAD0UAJ1"/>
<evidence type="ECO:0000256" key="1">
    <source>
        <dbReference type="ARBA" id="ARBA00000971"/>
    </source>
</evidence>
<protein>
    <recommendedName>
        <fullName evidence="3">peptidylprolyl isomerase</fullName>
        <ecNumber evidence="3">5.2.1.8</ecNumber>
    </recommendedName>
</protein>
<dbReference type="PANTHER" id="PTHR47245">
    <property type="entry name" value="PEPTIDYLPROLYL ISOMERASE"/>
    <property type="match status" value="1"/>
</dbReference>
<dbReference type="Pfam" id="PF00639">
    <property type="entry name" value="Rotamase"/>
    <property type="match status" value="1"/>
</dbReference>
<sequence length="248" mass="27146">MPVIVNEYELSDAEMAQELAARAEEEADLHAAMTTLVLRRLLLEQAQQLGLEQDDEDARIEALLQREVHAPLPDEEECRRHYQAAPDRFRVGALAEVSHILFQVTEGVDLAALRLHAESVLAESLAQPQRFAELAVINSNCPSGAQGGSLGQITRGACVPEFEKAVFAAQAGAILPRLVESRFGLHIVQLGRKFDGQALPFEAVRENIAQALQRASFDRAVRQYLQLLVGRARISGIDLPGTGTPLVQ</sequence>
<feature type="domain" description="PpiC" evidence="7">
    <location>
        <begin position="92"/>
        <end position="192"/>
    </location>
</feature>
<dbReference type="InterPro" id="IPR046357">
    <property type="entry name" value="PPIase_dom_sf"/>
</dbReference>
<accession>A0AAD0UAJ1</accession>
<reference evidence="8 9" key="1">
    <citation type="submission" date="2017-11" db="EMBL/GenBank/DDBJ databases">
        <title>Complete genome sequence of Herbaspirillum rubrisubalbicans DSM 11543.</title>
        <authorList>
            <person name="Chen M."/>
            <person name="An Q."/>
        </authorList>
    </citation>
    <scope>NUCLEOTIDE SEQUENCE [LARGE SCALE GENOMIC DNA]</scope>
    <source>
        <strain evidence="8 9">DSM 11543</strain>
    </source>
</reference>
<dbReference type="RefSeq" id="WP_058896525.1">
    <property type="nucleotide sequence ID" value="NZ_CP024996.1"/>
</dbReference>
<evidence type="ECO:0000256" key="4">
    <source>
        <dbReference type="ARBA" id="ARBA00023110"/>
    </source>
</evidence>
<keyword evidence="4 6" id="KW-0697">Rotamase</keyword>
<gene>
    <name evidence="8" type="ORF">RC54_19310</name>
</gene>
<dbReference type="Proteomes" id="UP000269199">
    <property type="component" value="Chromosome"/>
</dbReference>
<dbReference type="InterPro" id="IPR000297">
    <property type="entry name" value="PPIase_PpiC"/>
</dbReference>
<keyword evidence="5 6" id="KW-0413">Isomerase</keyword>
<dbReference type="SUPFAM" id="SSF109998">
    <property type="entry name" value="Triger factor/SurA peptide-binding domain-like"/>
    <property type="match status" value="1"/>
</dbReference>
<comment type="catalytic activity">
    <reaction evidence="1">
        <text>[protein]-peptidylproline (omega=180) = [protein]-peptidylproline (omega=0)</text>
        <dbReference type="Rhea" id="RHEA:16237"/>
        <dbReference type="Rhea" id="RHEA-COMP:10747"/>
        <dbReference type="Rhea" id="RHEA-COMP:10748"/>
        <dbReference type="ChEBI" id="CHEBI:83833"/>
        <dbReference type="ChEBI" id="CHEBI:83834"/>
        <dbReference type="EC" id="5.2.1.8"/>
    </reaction>
</comment>
<dbReference type="GO" id="GO:0003755">
    <property type="term" value="F:peptidyl-prolyl cis-trans isomerase activity"/>
    <property type="evidence" value="ECO:0007669"/>
    <property type="project" value="UniProtKB-KW"/>
</dbReference>
<dbReference type="PROSITE" id="PS01096">
    <property type="entry name" value="PPIC_PPIASE_1"/>
    <property type="match status" value="1"/>
</dbReference>
<evidence type="ECO:0000256" key="2">
    <source>
        <dbReference type="ARBA" id="ARBA00007656"/>
    </source>
</evidence>
<dbReference type="Gene3D" id="3.10.50.40">
    <property type="match status" value="1"/>
</dbReference>
<dbReference type="EMBL" id="CP024996">
    <property type="protein sequence ID" value="AYR25833.1"/>
    <property type="molecule type" value="Genomic_DNA"/>
</dbReference>
<evidence type="ECO:0000256" key="6">
    <source>
        <dbReference type="PROSITE-ProRule" id="PRU00278"/>
    </source>
</evidence>
<dbReference type="SUPFAM" id="SSF54534">
    <property type="entry name" value="FKBP-like"/>
    <property type="match status" value="1"/>
</dbReference>